<dbReference type="Proteomes" id="UP000007241">
    <property type="component" value="Unassembled WGS sequence"/>
</dbReference>
<accession>F4NXI5</accession>
<dbReference type="OrthoDB" id="10616016at2759"/>
<keyword evidence="3" id="KW-1185">Reference proteome</keyword>
<dbReference type="HOGENOM" id="CLU_778418_0_0_1"/>
<evidence type="ECO:0000313" key="2">
    <source>
        <dbReference type="EMBL" id="EGF82356.1"/>
    </source>
</evidence>
<dbReference type="RefSeq" id="XP_006676620.1">
    <property type="nucleotide sequence ID" value="XM_006676557.1"/>
</dbReference>
<feature type="compositionally biased region" description="Polar residues" evidence="1">
    <location>
        <begin position="100"/>
        <end position="113"/>
    </location>
</feature>
<reference evidence="2 3" key="1">
    <citation type="submission" date="2009-12" db="EMBL/GenBank/DDBJ databases">
        <title>The draft genome of Batrachochytrium dendrobatidis.</title>
        <authorList>
            <consortium name="US DOE Joint Genome Institute (JGI-PGF)"/>
            <person name="Kuo A."/>
            <person name="Salamov A."/>
            <person name="Schmutz J."/>
            <person name="Lucas S."/>
            <person name="Pitluck S."/>
            <person name="Rosenblum E."/>
            <person name="Stajich J."/>
            <person name="Eisen M."/>
            <person name="Grigoriev I.V."/>
        </authorList>
    </citation>
    <scope>NUCLEOTIDE SEQUENCE [LARGE SCALE GENOMIC DNA]</scope>
    <source>
        <strain evidence="3">JAM81 / FGSC 10211</strain>
    </source>
</reference>
<feature type="compositionally biased region" description="Basic and acidic residues" evidence="1">
    <location>
        <begin position="57"/>
        <end position="69"/>
    </location>
</feature>
<name>F4NXI5_BATDJ</name>
<gene>
    <name evidence="2" type="ORF">BATDEDRAFT_22772</name>
</gene>
<evidence type="ECO:0000256" key="1">
    <source>
        <dbReference type="SAM" id="MobiDB-lite"/>
    </source>
</evidence>
<dbReference type="AlphaFoldDB" id="F4NXI5"/>
<sequence length="356" mass="40506">MRSLSPNKLTTNYKYQSISSRKMSNANKSDIPTTRNVGSRNTLVDPLSMRISFSQEMSHDKNTVSDRFKVNPPAQTHHNSSKKRTAGNTPSEEYKASSHRPLSNKEQQPQQHIRMNDSGIYDLENSESDSDEMMAAVASTRDLLRNLEYNLQDQAQDKQNASHIPVSPHHPSLLHLKTDTEHENEIKSNTFLTSTHTTQLFVNDHATPVCNIASPTISSAQKSVAKQSKPQFESIPLEFESNLPTHQSSNLINQPDHFEQQPIVQSSVDPHALWTQSLSTMSLSDLANEFTLLCETMAQQLATFNSIVKKNEQFYQDITVELGLHRQNVKQHQEWLQVQQDNLIQRFQFLRDTNTI</sequence>
<feature type="region of interest" description="Disordered" evidence="1">
    <location>
        <begin position="1"/>
        <end position="43"/>
    </location>
</feature>
<evidence type="ECO:0000313" key="3">
    <source>
        <dbReference type="Proteomes" id="UP000007241"/>
    </source>
</evidence>
<feature type="compositionally biased region" description="Polar residues" evidence="1">
    <location>
        <begin position="1"/>
        <end position="42"/>
    </location>
</feature>
<dbReference type="EMBL" id="GL882880">
    <property type="protein sequence ID" value="EGF82356.1"/>
    <property type="molecule type" value="Genomic_DNA"/>
</dbReference>
<dbReference type="GeneID" id="18238035"/>
<organism evidence="2 3">
    <name type="scientific">Batrachochytrium dendrobatidis (strain JAM81 / FGSC 10211)</name>
    <name type="common">Frog chytrid fungus</name>
    <dbReference type="NCBI Taxonomy" id="684364"/>
    <lineage>
        <taxon>Eukaryota</taxon>
        <taxon>Fungi</taxon>
        <taxon>Fungi incertae sedis</taxon>
        <taxon>Chytridiomycota</taxon>
        <taxon>Chytridiomycota incertae sedis</taxon>
        <taxon>Chytridiomycetes</taxon>
        <taxon>Rhizophydiales</taxon>
        <taxon>Rhizophydiales incertae sedis</taxon>
        <taxon>Batrachochytrium</taxon>
    </lineage>
</organism>
<proteinExistence type="predicted"/>
<feature type="region of interest" description="Disordered" evidence="1">
    <location>
        <begin position="56"/>
        <end position="115"/>
    </location>
</feature>
<protein>
    <submittedName>
        <fullName evidence="2">Uncharacterized protein</fullName>
    </submittedName>
</protein>
<dbReference type="InParanoid" id="F4NXI5"/>